<dbReference type="PANTHER" id="PTHR33992">
    <property type="entry name" value="RIBONUCLEASE P PROTEIN COMPONENT"/>
    <property type="match status" value="1"/>
</dbReference>
<comment type="function">
    <text evidence="1 7">RNaseP catalyzes the removal of the 5'-leader sequence from pre-tRNA to produce the mature 5'-terminus. It can also cleave other RNA substrates such as 4.5S RNA. The protein component plays an auxiliary but essential role in vivo by binding to the 5'-leader sequence and broadening the substrate specificity of the ribozyme.</text>
</comment>
<dbReference type="PANTHER" id="PTHR33992:SF1">
    <property type="entry name" value="RIBONUCLEASE P PROTEIN COMPONENT"/>
    <property type="match status" value="1"/>
</dbReference>
<comment type="subunit">
    <text evidence="7">Consists of a catalytic RNA component (M1 or rnpB) and a protein subunit.</text>
</comment>
<evidence type="ECO:0000256" key="2">
    <source>
        <dbReference type="ARBA" id="ARBA00022694"/>
    </source>
</evidence>
<dbReference type="NCBIfam" id="TIGR00188">
    <property type="entry name" value="rnpA"/>
    <property type="match status" value="1"/>
</dbReference>
<dbReference type="HOGENOM" id="CLU_117179_4_1_11"/>
<comment type="catalytic activity">
    <reaction evidence="7">
        <text>Endonucleolytic cleavage of RNA, removing 5'-extranucleotides from tRNA precursor.</text>
        <dbReference type="EC" id="3.1.26.5"/>
    </reaction>
</comment>
<gene>
    <name evidence="7" type="primary">rnpA</name>
    <name evidence="9" type="ORF">HMPREF9306_00161</name>
</gene>
<dbReference type="Proteomes" id="UP000014417">
    <property type="component" value="Unassembled WGS sequence"/>
</dbReference>
<evidence type="ECO:0000256" key="4">
    <source>
        <dbReference type="ARBA" id="ARBA00022759"/>
    </source>
</evidence>
<evidence type="ECO:0000313" key="9">
    <source>
        <dbReference type="EMBL" id="EPD33936.1"/>
    </source>
</evidence>
<keyword evidence="4 7" id="KW-0255">Endonuclease</keyword>
<dbReference type="GO" id="GO:0001682">
    <property type="term" value="P:tRNA 5'-leader removal"/>
    <property type="evidence" value="ECO:0007669"/>
    <property type="project" value="UniProtKB-UniRule"/>
</dbReference>
<dbReference type="EC" id="3.1.26.5" evidence="7 8"/>
<name>S2W434_9ACTN</name>
<evidence type="ECO:0000256" key="3">
    <source>
        <dbReference type="ARBA" id="ARBA00022722"/>
    </source>
</evidence>
<dbReference type="GO" id="GO:0004526">
    <property type="term" value="F:ribonuclease P activity"/>
    <property type="evidence" value="ECO:0007669"/>
    <property type="project" value="UniProtKB-UniRule"/>
</dbReference>
<dbReference type="InterPro" id="IPR014721">
    <property type="entry name" value="Ribsml_uS5_D2-typ_fold_subgr"/>
</dbReference>
<accession>S2W434</accession>
<dbReference type="HAMAP" id="MF_00227">
    <property type="entry name" value="RNase_P"/>
    <property type="match status" value="1"/>
</dbReference>
<evidence type="ECO:0000256" key="1">
    <source>
        <dbReference type="ARBA" id="ARBA00002663"/>
    </source>
</evidence>
<dbReference type="Pfam" id="PF00825">
    <property type="entry name" value="Ribonuclease_P"/>
    <property type="match status" value="1"/>
</dbReference>
<dbReference type="STRING" id="883161.HMPREF9306_00161"/>
<dbReference type="InterPro" id="IPR020568">
    <property type="entry name" value="Ribosomal_Su5_D2-typ_SF"/>
</dbReference>
<dbReference type="PROSITE" id="PS00648">
    <property type="entry name" value="RIBONUCLEASE_P"/>
    <property type="match status" value="1"/>
</dbReference>
<evidence type="ECO:0000256" key="5">
    <source>
        <dbReference type="ARBA" id="ARBA00022801"/>
    </source>
</evidence>
<dbReference type="InterPro" id="IPR020539">
    <property type="entry name" value="RNase_P_CS"/>
</dbReference>
<dbReference type="SUPFAM" id="SSF54211">
    <property type="entry name" value="Ribosomal protein S5 domain 2-like"/>
    <property type="match status" value="1"/>
</dbReference>
<dbReference type="InterPro" id="IPR000100">
    <property type="entry name" value="RNase_P"/>
</dbReference>
<dbReference type="GO" id="GO:0000049">
    <property type="term" value="F:tRNA binding"/>
    <property type="evidence" value="ECO:0007669"/>
    <property type="project" value="UniProtKB-UniRule"/>
</dbReference>
<comment type="caution">
    <text evidence="9">The sequence shown here is derived from an EMBL/GenBank/DDBJ whole genome shotgun (WGS) entry which is preliminary data.</text>
</comment>
<sequence>MVSARGCVPAQDVQFFPHAAARVAQSCRPSVLAAQARLRSTADFASTVKRGVRAGGSTVVVHARLADTTSASSAEGITRPPANTQVGFVVSKRVGNAVTRNRVKRRLRHMCRKLLADEDASSATPASQAGLRQIVVRALPDAAKLPELVEDDLAKTWSRAEKKLVARQNR</sequence>
<dbReference type="GO" id="GO:0042781">
    <property type="term" value="F:3'-tRNA processing endoribonuclease activity"/>
    <property type="evidence" value="ECO:0007669"/>
    <property type="project" value="TreeGrafter"/>
</dbReference>
<organism evidence="9 10">
    <name type="scientific">Propionimicrobium lymphophilum ACS-093-V-SCH5</name>
    <dbReference type="NCBI Taxonomy" id="883161"/>
    <lineage>
        <taxon>Bacteria</taxon>
        <taxon>Bacillati</taxon>
        <taxon>Actinomycetota</taxon>
        <taxon>Actinomycetes</taxon>
        <taxon>Propionibacteriales</taxon>
        <taxon>Propionibacteriaceae</taxon>
        <taxon>Propionimicrobium</taxon>
    </lineage>
</organism>
<keyword evidence="6 7" id="KW-0694">RNA-binding</keyword>
<evidence type="ECO:0000256" key="7">
    <source>
        <dbReference type="HAMAP-Rule" id="MF_00227"/>
    </source>
</evidence>
<dbReference type="AlphaFoldDB" id="S2W434"/>
<evidence type="ECO:0000313" key="10">
    <source>
        <dbReference type="Proteomes" id="UP000014417"/>
    </source>
</evidence>
<keyword evidence="3 7" id="KW-0540">Nuclease</keyword>
<comment type="similarity">
    <text evidence="7">Belongs to the RnpA family.</text>
</comment>
<reference evidence="9 10" key="1">
    <citation type="submission" date="2013-04" db="EMBL/GenBank/DDBJ databases">
        <title>The Genome Sequence of Propionimicrobium lymphophilum ACS-093-V-SCH5.</title>
        <authorList>
            <consortium name="The Broad Institute Genomics Platform"/>
            <person name="Earl A."/>
            <person name="Ward D."/>
            <person name="Feldgarden M."/>
            <person name="Gevers D."/>
            <person name="Saerens B."/>
            <person name="Vaneechoutte M."/>
            <person name="Walker B."/>
            <person name="Young S."/>
            <person name="Zeng Q."/>
            <person name="Gargeya S."/>
            <person name="Fitzgerald M."/>
            <person name="Haas B."/>
            <person name="Abouelleil A."/>
            <person name="Allen A.W."/>
            <person name="Alvarado L."/>
            <person name="Arachchi H.M."/>
            <person name="Berlin A.M."/>
            <person name="Chapman S.B."/>
            <person name="Gainer-Dewar J."/>
            <person name="Goldberg J."/>
            <person name="Griggs A."/>
            <person name="Gujja S."/>
            <person name="Hansen M."/>
            <person name="Howarth C."/>
            <person name="Imamovic A."/>
            <person name="Ireland A."/>
            <person name="Larimer J."/>
            <person name="McCowan C."/>
            <person name="Murphy C."/>
            <person name="Pearson M."/>
            <person name="Poon T.W."/>
            <person name="Priest M."/>
            <person name="Roberts A."/>
            <person name="Saif S."/>
            <person name="Shea T."/>
            <person name="Sisk P."/>
            <person name="Sykes S."/>
            <person name="Wortman J."/>
            <person name="Nusbaum C."/>
            <person name="Birren B."/>
        </authorList>
    </citation>
    <scope>NUCLEOTIDE SEQUENCE [LARGE SCALE GENOMIC DNA]</scope>
    <source>
        <strain evidence="9 10">ACS-093-V-SCH5</strain>
    </source>
</reference>
<dbReference type="Gene3D" id="3.30.230.10">
    <property type="match status" value="1"/>
</dbReference>
<keyword evidence="2 7" id="KW-0819">tRNA processing</keyword>
<keyword evidence="10" id="KW-1185">Reference proteome</keyword>
<dbReference type="PATRIC" id="fig|883161.3.peg.171"/>
<keyword evidence="5 7" id="KW-0378">Hydrolase</keyword>
<evidence type="ECO:0000256" key="8">
    <source>
        <dbReference type="NCBIfam" id="TIGR00188"/>
    </source>
</evidence>
<evidence type="ECO:0000256" key="6">
    <source>
        <dbReference type="ARBA" id="ARBA00022884"/>
    </source>
</evidence>
<protein>
    <recommendedName>
        <fullName evidence="7 8">Ribonuclease P protein component</fullName>
        <shortName evidence="7">RNase P protein</shortName>
        <shortName evidence="7">RNaseP protein</shortName>
        <ecNumber evidence="7 8">3.1.26.5</ecNumber>
    </recommendedName>
    <alternativeName>
        <fullName evidence="7">Protein C5</fullName>
    </alternativeName>
</protein>
<dbReference type="GO" id="GO:0030677">
    <property type="term" value="C:ribonuclease P complex"/>
    <property type="evidence" value="ECO:0007669"/>
    <property type="project" value="TreeGrafter"/>
</dbReference>
<proteinExistence type="inferred from homology"/>
<dbReference type="EMBL" id="AGZR01000002">
    <property type="protein sequence ID" value="EPD33936.1"/>
    <property type="molecule type" value="Genomic_DNA"/>
</dbReference>